<reference evidence="3 4" key="1">
    <citation type="submission" date="2018-05" db="EMBL/GenBank/DDBJ databases">
        <title>Genomic Encyclopedia of Archaeal and Bacterial Type Strains, Phase II (KMG-II): from individual species to whole genera.</title>
        <authorList>
            <person name="Goeker M."/>
        </authorList>
    </citation>
    <scope>NUCLEOTIDE SEQUENCE [LARGE SCALE GENOMIC DNA]</scope>
    <source>
        <strain evidence="3 4">DSM 19975</strain>
    </source>
</reference>
<dbReference type="InterPro" id="IPR041662">
    <property type="entry name" value="SusD-like_2"/>
</dbReference>
<dbReference type="EMBL" id="QGHA01000005">
    <property type="protein sequence ID" value="PWK77400.1"/>
    <property type="molecule type" value="Genomic_DNA"/>
</dbReference>
<keyword evidence="2" id="KW-0732">Signal</keyword>
<feature type="signal peptide" evidence="2">
    <location>
        <begin position="1"/>
        <end position="18"/>
    </location>
</feature>
<sequence length="538" mass="58354">MKKKIIYSGLCLAASLFAGCTKDFTKINTNPNATDASVFNPSFLLAQAELSYSQTGYSQLLFQSMWSQSLASTFSYYGNGDKYTQSGSFNDYIGRVYSEGYSAESNAAEMKNLTDGNASYSNLNKIATIMKVLILQRVTDTYGDVPYSEAGMAKQGIFFPKFDKQQDIYTAMLADLDGAVSGLDASKDKPTSDLIYSGDIAKWKRFGYSLMLRVAMRLTKVDPATAQKYAEKAYAGGTLASVDENAKVKTDNADGYSNAIVNALLTTDDFREVRWSKTLIDYMKSTTDPRVSAIAEITIGDGKAANENESTAGDNTYSKQLGLPNGYDLNGGATDISKAPGYPGATPAASATDAPAPLGKYSRPRLQVYYTSSANINPVDKSTINMLLTYGETELLLAEASTRGWNTGSAATHYANALAADMKSIAQINTAATIDAATIAAYVAAHPLVSATALQQINMEYWVETSSLFMFNENWTNWRRSGYPVLTPVVYSAQFDTQIPRRVIYPINLPSTNPKGLASGVASLSDGDKFSSRVWWDK</sequence>
<feature type="chain" id="PRO_5016452098" evidence="2">
    <location>
        <begin position="19"/>
        <end position="538"/>
    </location>
</feature>
<proteinExistence type="predicted"/>
<evidence type="ECO:0000313" key="4">
    <source>
        <dbReference type="Proteomes" id="UP000245678"/>
    </source>
</evidence>
<dbReference type="PROSITE" id="PS51257">
    <property type="entry name" value="PROKAR_LIPOPROTEIN"/>
    <property type="match status" value="1"/>
</dbReference>
<dbReference type="Proteomes" id="UP000245678">
    <property type="component" value="Unassembled WGS sequence"/>
</dbReference>
<accession>A0A316HBQ6</accession>
<feature type="compositionally biased region" description="Low complexity" evidence="1">
    <location>
        <begin position="343"/>
        <end position="357"/>
    </location>
</feature>
<name>A0A316HBQ6_9SPHI</name>
<dbReference type="AlphaFoldDB" id="A0A316HBQ6"/>
<dbReference type="Pfam" id="PF12771">
    <property type="entry name" value="SusD-like_2"/>
    <property type="match status" value="1"/>
</dbReference>
<dbReference type="RefSeq" id="WP_109608761.1">
    <property type="nucleotide sequence ID" value="NZ_QGHA01000005.1"/>
</dbReference>
<comment type="caution">
    <text evidence="3">The sequence shown here is derived from an EMBL/GenBank/DDBJ whole genome shotgun (WGS) entry which is preliminary data.</text>
</comment>
<protein>
    <submittedName>
        <fullName evidence="3">SusD-like starch-binding protein associating with outer membrane</fullName>
    </submittedName>
</protein>
<organism evidence="3 4">
    <name type="scientific">Mucilaginibacter oryzae</name>
    <dbReference type="NCBI Taxonomy" id="468058"/>
    <lineage>
        <taxon>Bacteria</taxon>
        <taxon>Pseudomonadati</taxon>
        <taxon>Bacteroidota</taxon>
        <taxon>Sphingobacteriia</taxon>
        <taxon>Sphingobacteriales</taxon>
        <taxon>Sphingobacteriaceae</taxon>
        <taxon>Mucilaginibacter</taxon>
    </lineage>
</organism>
<dbReference type="InterPro" id="IPR011990">
    <property type="entry name" value="TPR-like_helical_dom_sf"/>
</dbReference>
<evidence type="ECO:0000313" key="3">
    <source>
        <dbReference type="EMBL" id="PWK77400.1"/>
    </source>
</evidence>
<evidence type="ECO:0000256" key="1">
    <source>
        <dbReference type="SAM" id="MobiDB-lite"/>
    </source>
</evidence>
<keyword evidence="4" id="KW-1185">Reference proteome</keyword>
<feature type="region of interest" description="Disordered" evidence="1">
    <location>
        <begin position="338"/>
        <end position="357"/>
    </location>
</feature>
<evidence type="ECO:0000256" key="2">
    <source>
        <dbReference type="SAM" id="SignalP"/>
    </source>
</evidence>
<dbReference type="SUPFAM" id="SSF48452">
    <property type="entry name" value="TPR-like"/>
    <property type="match status" value="1"/>
</dbReference>
<gene>
    <name evidence="3" type="ORF">LX99_03213</name>
</gene>
<dbReference type="Gene3D" id="1.25.40.390">
    <property type="match status" value="1"/>
</dbReference>